<evidence type="ECO:0000259" key="7">
    <source>
        <dbReference type="PROSITE" id="PS51485"/>
    </source>
</evidence>
<evidence type="ECO:0000256" key="2">
    <source>
        <dbReference type="ARBA" id="ARBA00023008"/>
    </source>
</evidence>
<dbReference type="InterPro" id="IPR041844">
    <property type="entry name" value="Plantacyanin"/>
</dbReference>
<dbReference type="PANTHER" id="PTHR33021">
    <property type="entry name" value="BLUE COPPER PROTEIN"/>
    <property type="match status" value="1"/>
</dbReference>
<reference evidence="8 9" key="1">
    <citation type="journal article" date="2014" name="Nature">
        <title>The genome of the recently domesticated crop plant sugar beet (Beta vulgaris).</title>
        <authorList>
            <person name="Dohm J.C."/>
            <person name="Minoche A.E."/>
            <person name="Holtgrawe D."/>
            <person name="Capella-Gutierrez S."/>
            <person name="Zakrzewski F."/>
            <person name="Tafer H."/>
            <person name="Rupp O."/>
            <person name="Sorensen T.R."/>
            <person name="Stracke R."/>
            <person name="Reinhardt R."/>
            <person name="Goesmann A."/>
            <person name="Kraft T."/>
            <person name="Schulz B."/>
            <person name="Stadler P.F."/>
            <person name="Schmidt T."/>
            <person name="Gabaldon T."/>
            <person name="Lehrach H."/>
            <person name="Weisshaar B."/>
            <person name="Himmelbauer H."/>
        </authorList>
    </citation>
    <scope>NUCLEOTIDE SEQUENCE [LARGE SCALE GENOMIC DNA]</scope>
    <source>
        <tissue evidence="8">Taproot</tissue>
    </source>
</reference>
<dbReference type="AlphaFoldDB" id="A0A0J8BDV9"/>
<evidence type="ECO:0000256" key="1">
    <source>
        <dbReference type="ARBA" id="ARBA00022723"/>
    </source>
</evidence>
<gene>
    <name evidence="8" type="ORF">BVRB_1g023180</name>
</gene>
<feature type="chain" id="PRO_5005294770" description="Basic blue protein" evidence="6">
    <location>
        <begin position="31"/>
        <end position="126"/>
    </location>
</feature>
<dbReference type="InterPro" id="IPR039391">
    <property type="entry name" value="Phytocyanin-like"/>
</dbReference>
<keyword evidence="6" id="KW-0732">Signal</keyword>
<dbReference type="SUPFAM" id="SSF49503">
    <property type="entry name" value="Cupredoxins"/>
    <property type="match status" value="1"/>
</dbReference>
<dbReference type="Gramene" id="KMS99509">
    <property type="protein sequence ID" value="KMS99509"/>
    <property type="gene ID" value="BVRB_1g023180"/>
</dbReference>
<dbReference type="eggNOG" id="ENOG502S11U">
    <property type="taxonomic scope" value="Eukaryota"/>
</dbReference>
<dbReference type="InterPro" id="IPR008972">
    <property type="entry name" value="Cupredoxin"/>
</dbReference>
<evidence type="ECO:0000313" key="8">
    <source>
        <dbReference type="EMBL" id="KMS99509.1"/>
    </source>
</evidence>
<dbReference type="PANTHER" id="PTHR33021:SF9">
    <property type="entry name" value="PUTATIVE, EXPRESSED-RELATED"/>
    <property type="match status" value="1"/>
</dbReference>
<dbReference type="GO" id="GO:0005886">
    <property type="term" value="C:plasma membrane"/>
    <property type="evidence" value="ECO:0007669"/>
    <property type="project" value="TreeGrafter"/>
</dbReference>
<dbReference type="GO" id="GO:0009055">
    <property type="term" value="F:electron transfer activity"/>
    <property type="evidence" value="ECO:0007669"/>
    <property type="project" value="InterPro"/>
</dbReference>
<dbReference type="FunFam" id="2.60.40.420:FF:000013">
    <property type="entry name" value="basic blue protein-like"/>
    <property type="match status" value="1"/>
</dbReference>
<keyword evidence="2" id="KW-0186">Copper</keyword>
<dbReference type="KEGG" id="bvg:104905908"/>
<evidence type="ECO:0000256" key="4">
    <source>
        <dbReference type="ARBA" id="ARBA00071970"/>
    </source>
</evidence>
<evidence type="ECO:0000256" key="6">
    <source>
        <dbReference type="SAM" id="SignalP"/>
    </source>
</evidence>
<dbReference type="InterPro" id="IPR028871">
    <property type="entry name" value="BlueCu_1_BS"/>
</dbReference>
<dbReference type="OrthoDB" id="2011645at2759"/>
<evidence type="ECO:0000256" key="5">
    <source>
        <dbReference type="ARBA" id="ARBA00082491"/>
    </source>
</evidence>
<dbReference type="Gene3D" id="2.60.40.420">
    <property type="entry name" value="Cupredoxins - blue copper proteins"/>
    <property type="match status" value="1"/>
</dbReference>
<keyword evidence="1" id="KW-0479">Metal-binding</keyword>
<keyword evidence="9" id="KW-1185">Reference proteome</keyword>
<organism evidence="8 9">
    <name type="scientific">Beta vulgaris subsp. vulgaris</name>
    <name type="common">Beet</name>
    <dbReference type="NCBI Taxonomy" id="3555"/>
    <lineage>
        <taxon>Eukaryota</taxon>
        <taxon>Viridiplantae</taxon>
        <taxon>Streptophyta</taxon>
        <taxon>Embryophyta</taxon>
        <taxon>Tracheophyta</taxon>
        <taxon>Spermatophyta</taxon>
        <taxon>Magnoliopsida</taxon>
        <taxon>eudicotyledons</taxon>
        <taxon>Gunneridae</taxon>
        <taxon>Pentapetalae</taxon>
        <taxon>Caryophyllales</taxon>
        <taxon>Chenopodiaceae</taxon>
        <taxon>Betoideae</taxon>
        <taxon>Beta</taxon>
    </lineage>
</organism>
<sequence>MGQGRGSARPTMVVGVAILCLLALTHSTFAAIYTVGAGGGWTYNVQSWPRGKSFKAGDILAFNYARGSHNVAGVSRRGFNSCIAPRGARVYQSGRDRIRLRRGVNYFICTFPGHCKGGMRIAINAS</sequence>
<accession>A0A0J8BDV9</accession>
<dbReference type="GO" id="GO:0046872">
    <property type="term" value="F:metal ion binding"/>
    <property type="evidence" value="ECO:0007669"/>
    <property type="project" value="UniProtKB-KW"/>
</dbReference>
<name>A0A0J8BDV9_BETVV</name>
<dbReference type="OMA" id="CEMAHSA"/>
<protein>
    <recommendedName>
        <fullName evidence="4">Basic blue protein</fullName>
    </recommendedName>
    <alternativeName>
        <fullName evidence="5">Plantacyanin</fullName>
    </alternativeName>
</protein>
<dbReference type="PROSITE" id="PS00196">
    <property type="entry name" value="COPPER_BLUE"/>
    <property type="match status" value="1"/>
</dbReference>
<proteinExistence type="predicted"/>
<dbReference type="InterPro" id="IPR003245">
    <property type="entry name" value="Phytocyanin_dom"/>
</dbReference>
<keyword evidence="3" id="KW-1015">Disulfide bond</keyword>
<dbReference type="CDD" id="cd11013">
    <property type="entry name" value="Plantacyanin"/>
    <property type="match status" value="1"/>
</dbReference>
<evidence type="ECO:0000313" key="9">
    <source>
        <dbReference type="Proteomes" id="UP000035740"/>
    </source>
</evidence>
<dbReference type="PROSITE" id="PS51485">
    <property type="entry name" value="PHYTOCYANIN"/>
    <property type="match status" value="1"/>
</dbReference>
<feature type="signal peptide" evidence="6">
    <location>
        <begin position="1"/>
        <end position="30"/>
    </location>
</feature>
<evidence type="ECO:0000256" key="3">
    <source>
        <dbReference type="ARBA" id="ARBA00023157"/>
    </source>
</evidence>
<dbReference type="Proteomes" id="UP000035740">
    <property type="component" value="Unassembled WGS sequence"/>
</dbReference>
<feature type="domain" description="Phytocyanin" evidence="7">
    <location>
        <begin position="31"/>
        <end position="126"/>
    </location>
</feature>
<dbReference type="EMBL" id="KQ090216">
    <property type="protein sequence ID" value="KMS99509.1"/>
    <property type="molecule type" value="Genomic_DNA"/>
</dbReference>
<dbReference type="Pfam" id="PF02298">
    <property type="entry name" value="Cu_bind_like"/>
    <property type="match status" value="1"/>
</dbReference>